<gene>
    <name evidence="2" type="ORF">A2415_01080</name>
</gene>
<dbReference type="Proteomes" id="UP000179113">
    <property type="component" value="Unassembled WGS sequence"/>
</dbReference>
<feature type="transmembrane region" description="Helical" evidence="1">
    <location>
        <begin position="195"/>
        <end position="215"/>
    </location>
</feature>
<feature type="transmembrane region" description="Helical" evidence="1">
    <location>
        <begin position="348"/>
        <end position="369"/>
    </location>
</feature>
<feature type="transmembrane region" description="Helical" evidence="1">
    <location>
        <begin position="104"/>
        <end position="125"/>
    </location>
</feature>
<evidence type="ECO:0008006" key="4">
    <source>
        <dbReference type="Google" id="ProtNLM"/>
    </source>
</evidence>
<sequence>MVWVVVFLVYWPVLGTYFGGDDFFHFKVSLTDGSFGGFLKLFGFYPFGERGIAFYRPFFREVTYNVFYSLFGLNILPFRLTQIALQFGNILLVYLLAKKLLGSIRMAFFSALFFGLTAANVGILYYLAGGIQAQGATFFGLLSILSFSSSKKLKAFTFFVLGLACHEMAIGIPVILMGWKWMEAKKFIWRDYFEFWLYFIILGIYLYLNIFVIGFSEAEAQYKLVFSIPKLINTLGWYGVWSLGLPEMTVDFVRSGLRVDPRLMEMWGRYYVVIWPAFFASGLLILWQILGNLKKVIGKRFVILGLWFLVGILPVLFLPIHKKTYYLALSLPGFWMGVVYLTEKMKNSVFVVLVGLLISLNVVSVKLAGKTYWAINRARVAEKILSDFEKEYPALPRKSSIYVKNDPSYAIFSQEWGGTSRQAFYALSGSDAWQLKYHDFGIKVFYEDLNERPDGEVTDFVARLN</sequence>
<keyword evidence="1" id="KW-1133">Transmembrane helix</keyword>
<dbReference type="AlphaFoldDB" id="A0A1F4WID4"/>
<proteinExistence type="predicted"/>
<evidence type="ECO:0000256" key="1">
    <source>
        <dbReference type="SAM" id="Phobius"/>
    </source>
</evidence>
<feature type="transmembrane region" description="Helical" evidence="1">
    <location>
        <begin position="131"/>
        <end position="148"/>
    </location>
</feature>
<evidence type="ECO:0000313" key="3">
    <source>
        <dbReference type="Proteomes" id="UP000179113"/>
    </source>
</evidence>
<feature type="transmembrane region" description="Helical" evidence="1">
    <location>
        <begin position="76"/>
        <end position="97"/>
    </location>
</feature>
<feature type="transmembrane region" description="Helical" evidence="1">
    <location>
        <begin position="301"/>
        <end position="318"/>
    </location>
</feature>
<comment type="caution">
    <text evidence="2">The sequence shown here is derived from an EMBL/GenBank/DDBJ whole genome shotgun (WGS) entry which is preliminary data.</text>
</comment>
<feature type="transmembrane region" description="Helical" evidence="1">
    <location>
        <begin position="325"/>
        <end position="342"/>
    </location>
</feature>
<organism evidence="2 3">
    <name type="scientific">candidate division WWE3 bacterium RIFOXYC1_FULL_39_7</name>
    <dbReference type="NCBI Taxonomy" id="1802643"/>
    <lineage>
        <taxon>Bacteria</taxon>
        <taxon>Katanobacteria</taxon>
    </lineage>
</organism>
<feature type="transmembrane region" description="Helical" evidence="1">
    <location>
        <begin position="270"/>
        <end position="289"/>
    </location>
</feature>
<evidence type="ECO:0000313" key="2">
    <source>
        <dbReference type="EMBL" id="OGC69205.1"/>
    </source>
</evidence>
<protein>
    <recommendedName>
        <fullName evidence="4">Glycosyltransferase RgtA/B/C/D-like domain-containing protein</fullName>
    </recommendedName>
</protein>
<keyword evidence="1" id="KW-0812">Transmembrane</keyword>
<dbReference type="EMBL" id="MEWA01000025">
    <property type="protein sequence ID" value="OGC69205.1"/>
    <property type="molecule type" value="Genomic_DNA"/>
</dbReference>
<accession>A0A1F4WID4</accession>
<name>A0A1F4WID4_UNCKA</name>
<feature type="transmembrane region" description="Helical" evidence="1">
    <location>
        <begin position="155"/>
        <end position="175"/>
    </location>
</feature>
<reference evidence="2 3" key="1">
    <citation type="journal article" date="2016" name="Nat. Commun.">
        <title>Thousands of microbial genomes shed light on interconnected biogeochemical processes in an aquifer system.</title>
        <authorList>
            <person name="Anantharaman K."/>
            <person name="Brown C.T."/>
            <person name="Hug L.A."/>
            <person name="Sharon I."/>
            <person name="Castelle C.J."/>
            <person name="Probst A.J."/>
            <person name="Thomas B.C."/>
            <person name="Singh A."/>
            <person name="Wilkins M.J."/>
            <person name="Karaoz U."/>
            <person name="Brodie E.L."/>
            <person name="Williams K.H."/>
            <person name="Hubbard S.S."/>
            <person name="Banfield J.F."/>
        </authorList>
    </citation>
    <scope>NUCLEOTIDE SEQUENCE [LARGE SCALE GENOMIC DNA]</scope>
</reference>
<keyword evidence="1" id="KW-0472">Membrane</keyword>